<dbReference type="PANTHER" id="PTHR22603:SF66">
    <property type="entry name" value="ETHANOLAMINE KINASE"/>
    <property type="match status" value="1"/>
</dbReference>
<comment type="caution">
    <text evidence="1">The sequence shown here is derived from an EMBL/GenBank/DDBJ whole genome shotgun (WGS) entry which is preliminary data.</text>
</comment>
<proteinExistence type="predicted"/>
<dbReference type="InterPro" id="IPR011009">
    <property type="entry name" value="Kinase-like_dom_sf"/>
</dbReference>
<gene>
    <name evidence="1" type="ORF">J0X12_16125</name>
</gene>
<sequence>MTWAYEKISGLSLWRVTPSIEPLDGGMTNANFLVTEGERRYVVRLGEDIPFHHIARTHELAASKAAQAAGISPAVVYSEPGVLVLEYIVGRTLAPEDLRDDDLRDRAIRLIRRSHRDIPAFLHGPAPIFWVFHTLREYARLITNSDSPHKNRITEYLRTTAETEARSGPHDIVFGHNDLLAANFIDDGDRLWLIDWEYAGFNTPLFDLAGLASNNDFTESSQRSMLERYFEAPLNDDLWGRYQAMKIASLLREVMWSMVSEIYSELDFDYGHYTQSCLERFEPAYESYKKDNL</sequence>
<dbReference type="Pfam" id="PF01633">
    <property type="entry name" value="Choline_kinase"/>
    <property type="match status" value="1"/>
</dbReference>
<protein>
    <submittedName>
        <fullName evidence="1">Phosphotransferase</fullName>
    </submittedName>
</protein>
<dbReference type="Gene3D" id="3.30.200.20">
    <property type="entry name" value="Phosphorylase Kinase, domain 1"/>
    <property type="match status" value="1"/>
</dbReference>
<dbReference type="SUPFAM" id="SSF56112">
    <property type="entry name" value="Protein kinase-like (PK-like)"/>
    <property type="match status" value="1"/>
</dbReference>
<organism evidence="1 2">
    <name type="scientific">Sneathiella sedimenti</name>
    <dbReference type="NCBI Taxonomy" id="2816034"/>
    <lineage>
        <taxon>Bacteria</taxon>
        <taxon>Pseudomonadati</taxon>
        <taxon>Pseudomonadota</taxon>
        <taxon>Alphaproteobacteria</taxon>
        <taxon>Sneathiellales</taxon>
        <taxon>Sneathiellaceae</taxon>
        <taxon>Sneathiella</taxon>
    </lineage>
</organism>
<evidence type="ECO:0000313" key="1">
    <source>
        <dbReference type="EMBL" id="MBO0335150.1"/>
    </source>
</evidence>
<accession>A0ABS3F9F5</accession>
<dbReference type="Gene3D" id="3.90.1200.10">
    <property type="match status" value="1"/>
</dbReference>
<reference evidence="1 2" key="1">
    <citation type="submission" date="2021-03" db="EMBL/GenBank/DDBJ databases">
        <title>Sneathiella sp. CAU 1612 isolated from Kang Won-do.</title>
        <authorList>
            <person name="Kim W."/>
        </authorList>
    </citation>
    <scope>NUCLEOTIDE SEQUENCE [LARGE SCALE GENOMIC DNA]</scope>
    <source>
        <strain evidence="1 2">CAU 1612</strain>
    </source>
</reference>
<dbReference type="PANTHER" id="PTHR22603">
    <property type="entry name" value="CHOLINE/ETHANOALAMINE KINASE"/>
    <property type="match status" value="1"/>
</dbReference>
<keyword evidence="2" id="KW-1185">Reference proteome</keyword>
<dbReference type="RefSeq" id="WP_207047460.1">
    <property type="nucleotide sequence ID" value="NZ_JAFLNC010000005.1"/>
</dbReference>
<evidence type="ECO:0000313" key="2">
    <source>
        <dbReference type="Proteomes" id="UP000664761"/>
    </source>
</evidence>
<name>A0ABS3F9F5_9PROT</name>
<dbReference type="CDD" id="cd05151">
    <property type="entry name" value="ChoK-like"/>
    <property type="match status" value="1"/>
</dbReference>
<dbReference type="EMBL" id="JAFLNC010000005">
    <property type="protein sequence ID" value="MBO0335150.1"/>
    <property type="molecule type" value="Genomic_DNA"/>
</dbReference>
<dbReference type="Proteomes" id="UP000664761">
    <property type="component" value="Unassembled WGS sequence"/>
</dbReference>